<keyword evidence="4" id="KW-0472">Membrane</keyword>
<evidence type="ECO:0000256" key="2">
    <source>
        <dbReference type="ARBA" id="ARBA00022692"/>
    </source>
</evidence>
<proteinExistence type="predicted"/>
<evidence type="ECO:0000256" key="4">
    <source>
        <dbReference type="ARBA" id="ARBA00023136"/>
    </source>
</evidence>
<dbReference type="STRING" id="35608.A0A2U1QFP2"/>
<dbReference type="GO" id="GO:0015267">
    <property type="term" value="F:channel activity"/>
    <property type="evidence" value="ECO:0007669"/>
    <property type="project" value="InterPro"/>
</dbReference>
<dbReference type="SUPFAM" id="SSF81338">
    <property type="entry name" value="Aquaporin-like"/>
    <property type="match status" value="1"/>
</dbReference>
<dbReference type="InterPro" id="IPR000425">
    <property type="entry name" value="MIP"/>
</dbReference>
<evidence type="ECO:0000313" key="5">
    <source>
        <dbReference type="EMBL" id="PWA96793.1"/>
    </source>
</evidence>
<reference evidence="5 6" key="1">
    <citation type="journal article" date="2018" name="Mol. Plant">
        <title>The genome of Artemisia annua provides insight into the evolution of Asteraceae family and artemisinin biosynthesis.</title>
        <authorList>
            <person name="Shen Q."/>
            <person name="Zhang L."/>
            <person name="Liao Z."/>
            <person name="Wang S."/>
            <person name="Yan T."/>
            <person name="Shi P."/>
            <person name="Liu M."/>
            <person name="Fu X."/>
            <person name="Pan Q."/>
            <person name="Wang Y."/>
            <person name="Lv Z."/>
            <person name="Lu X."/>
            <person name="Zhang F."/>
            <person name="Jiang W."/>
            <person name="Ma Y."/>
            <person name="Chen M."/>
            <person name="Hao X."/>
            <person name="Li L."/>
            <person name="Tang Y."/>
            <person name="Lv G."/>
            <person name="Zhou Y."/>
            <person name="Sun X."/>
            <person name="Brodelius P.E."/>
            <person name="Rose J.K.C."/>
            <person name="Tang K."/>
        </authorList>
    </citation>
    <scope>NUCLEOTIDE SEQUENCE [LARGE SCALE GENOMIC DNA]</scope>
    <source>
        <strain evidence="6">cv. Huhao1</strain>
        <tissue evidence="5">Leaf</tissue>
    </source>
</reference>
<dbReference type="Proteomes" id="UP000245207">
    <property type="component" value="Unassembled WGS sequence"/>
</dbReference>
<evidence type="ECO:0000256" key="1">
    <source>
        <dbReference type="ARBA" id="ARBA00004141"/>
    </source>
</evidence>
<sequence>MRAALCSLLKAETAQIQDTSFLNVVVKVMTILSAAVGWAAPNMVDGSTRASCLTDDNHVSRLSNNNPQRGTPIQVDCQRATVIEVDSQCTPATWPTDDTHVSRPLLFYRDFPVMCFNHLCATISATPAGHISTSIAHGFALSVAASVGANVSGGHVKPAVTFGICLFLFDHGTCYHYN</sequence>
<evidence type="ECO:0000313" key="6">
    <source>
        <dbReference type="Proteomes" id="UP000245207"/>
    </source>
</evidence>
<protein>
    <submittedName>
        <fullName evidence="5">Aquaporin TIP1-3</fullName>
    </submittedName>
</protein>
<dbReference type="Gene3D" id="1.20.1080.10">
    <property type="entry name" value="Glycerol uptake facilitator protein"/>
    <property type="match status" value="1"/>
</dbReference>
<comment type="caution">
    <text evidence="5">The sequence shown here is derived from an EMBL/GenBank/DDBJ whole genome shotgun (WGS) entry which is preliminary data.</text>
</comment>
<comment type="subcellular location">
    <subcellularLocation>
        <location evidence="1">Membrane</location>
        <topology evidence="1">Multi-pass membrane protein</topology>
    </subcellularLocation>
</comment>
<dbReference type="EMBL" id="PKPP01000159">
    <property type="protein sequence ID" value="PWA96793.1"/>
    <property type="molecule type" value="Genomic_DNA"/>
</dbReference>
<evidence type="ECO:0000256" key="3">
    <source>
        <dbReference type="ARBA" id="ARBA00022989"/>
    </source>
</evidence>
<organism evidence="5 6">
    <name type="scientific">Artemisia annua</name>
    <name type="common">Sweet wormwood</name>
    <dbReference type="NCBI Taxonomy" id="35608"/>
    <lineage>
        <taxon>Eukaryota</taxon>
        <taxon>Viridiplantae</taxon>
        <taxon>Streptophyta</taxon>
        <taxon>Embryophyta</taxon>
        <taxon>Tracheophyta</taxon>
        <taxon>Spermatophyta</taxon>
        <taxon>Magnoliopsida</taxon>
        <taxon>eudicotyledons</taxon>
        <taxon>Gunneridae</taxon>
        <taxon>Pentapetalae</taxon>
        <taxon>asterids</taxon>
        <taxon>campanulids</taxon>
        <taxon>Asterales</taxon>
        <taxon>Asteraceae</taxon>
        <taxon>Asteroideae</taxon>
        <taxon>Anthemideae</taxon>
        <taxon>Artemisiinae</taxon>
        <taxon>Artemisia</taxon>
    </lineage>
</organism>
<name>A0A2U1QFP2_ARTAN</name>
<keyword evidence="3" id="KW-1133">Transmembrane helix</keyword>
<dbReference type="InterPro" id="IPR023271">
    <property type="entry name" value="Aquaporin-like"/>
</dbReference>
<dbReference type="Pfam" id="PF00230">
    <property type="entry name" value="MIP"/>
    <property type="match status" value="1"/>
</dbReference>
<gene>
    <name evidence="5" type="ORF">CTI12_AA035830</name>
</gene>
<keyword evidence="2" id="KW-0812">Transmembrane</keyword>
<accession>A0A2U1QFP2</accession>
<dbReference type="AlphaFoldDB" id="A0A2U1QFP2"/>
<keyword evidence="6" id="KW-1185">Reference proteome</keyword>
<dbReference type="GO" id="GO:0016020">
    <property type="term" value="C:membrane"/>
    <property type="evidence" value="ECO:0007669"/>
    <property type="project" value="UniProtKB-SubCell"/>
</dbReference>
<dbReference type="OrthoDB" id="3222at2759"/>